<dbReference type="GO" id="GO:0000350">
    <property type="term" value="P:generation of catalytic spliceosome for second transesterification step"/>
    <property type="evidence" value="ECO:0007669"/>
    <property type="project" value="InterPro"/>
</dbReference>
<name>A0A0G4ITV1_PLABS</name>
<dbReference type="GO" id="GO:0005634">
    <property type="term" value="C:nucleus"/>
    <property type="evidence" value="ECO:0007669"/>
    <property type="project" value="UniProtKB-SubCell"/>
</dbReference>
<dbReference type="EMBL" id="CDSF01000086">
    <property type="protein sequence ID" value="CEO98670.1"/>
    <property type="molecule type" value="Genomic_DNA"/>
</dbReference>
<evidence type="ECO:0000313" key="4">
    <source>
        <dbReference type="EMBL" id="CEO98670.1"/>
    </source>
</evidence>
<evidence type="ECO:0000256" key="3">
    <source>
        <dbReference type="ARBA" id="ARBA00023242"/>
    </source>
</evidence>
<evidence type="ECO:0000313" key="7">
    <source>
        <dbReference type="Proteomes" id="UP000290189"/>
    </source>
</evidence>
<sequence length="233" mass="26713">MARNEEKAQSMLNRWLAYKRGDTGPVKDRETRRPFLASQCDNVASADKWRKQVLREISQAITRVQNGSIGEHRIRDMNDQINRLLEEKRQWEVRCKQLGGPDYARGPAVTDVDGKVVRGHGGYMYFGAARNLPGVRELLEKQASLHEQETRRDIHLMNLKCTPEYLGMYEDLTARLEAQAEREAWPADCPTIDDALANVVHTEQTSSLPSEEELHRLLLQSRKAHLLQQLAQT</sequence>
<keyword evidence="6" id="KW-1185">Reference proteome</keyword>
<comment type="similarity">
    <text evidence="2">Belongs to the ISY1 family.</text>
</comment>
<reference evidence="5 7" key="2">
    <citation type="submission" date="2018-03" db="EMBL/GenBank/DDBJ databases">
        <authorList>
            <person name="Fogelqvist J."/>
        </authorList>
    </citation>
    <scope>NUCLEOTIDE SEQUENCE [LARGE SCALE GENOMIC DNA]</scope>
</reference>
<gene>
    <name evidence="4" type="ORF">PBRA_006784</name>
    <name evidence="5" type="ORF">PLBR_LOCUS8021</name>
</gene>
<organism evidence="4 6">
    <name type="scientific">Plasmodiophora brassicae</name>
    <name type="common">Clubroot disease agent</name>
    <dbReference type="NCBI Taxonomy" id="37360"/>
    <lineage>
        <taxon>Eukaryota</taxon>
        <taxon>Sar</taxon>
        <taxon>Rhizaria</taxon>
        <taxon>Endomyxa</taxon>
        <taxon>Phytomyxea</taxon>
        <taxon>Plasmodiophorida</taxon>
        <taxon>Plasmodiophoridae</taxon>
        <taxon>Plasmodiophora</taxon>
    </lineage>
</organism>
<dbReference type="Gene3D" id="1.10.287.660">
    <property type="entry name" value="Helix hairpin bin"/>
    <property type="match status" value="1"/>
</dbReference>
<dbReference type="OrthoDB" id="1739576at2759"/>
<dbReference type="AlphaFoldDB" id="A0A0G4ITV1"/>
<protein>
    <recommendedName>
        <fullName evidence="8">Pre-mRNA-splicing factor ISY1</fullName>
    </recommendedName>
</protein>
<reference evidence="4 6" key="1">
    <citation type="submission" date="2015-02" db="EMBL/GenBank/DDBJ databases">
        <authorList>
            <person name="Chooi Y.-H."/>
        </authorList>
    </citation>
    <scope>NUCLEOTIDE SEQUENCE [LARGE SCALE GENOMIC DNA]</scope>
    <source>
        <strain evidence="4">E3</strain>
    </source>
</reference>
<dbReference type="PANTHER" id="PTHR13021">
    <property type="entry name" value="PRE-MRNA-SPLICING FACTOR ISY1"/>
    <property type="match status" value="1"/>
</dbReference>
<keyword evidence="5" id="KW-0496">Mitochondrion</keyword>
<keyword evidence="3" id="KW-0539">Nucleus</keyword>
<evidence type="ECO:0008006" key="8">
    <source>
        <dbReference type="Google" id="ProtNLM"/>
    </source>
</evidence>
<dbReference type="STRING" id="37360.A0A0G4ITV1"/>
<dbReference type="InterPro" id="IPR009360">
    <property type="entry name" value="Isy1"/>
</dbReference>
<evidence type="ECO:0000313" key="5">
    <source>
        <dbReference type="EMBL" id="SPR00806.1"/>
    </source>
</evidence>
<dbReference type="Proteomes" id="UP000290189">
    <property type="component" value="Unassembled WGS sequence"/>
</dbReference>
<dbReference type="EMBL" id="OVEO01000015">
    <property type="protein sequence ID" value="SPR00806.1"/>
    <property type="molecule type" value="Genomic_DNA"/>
</dbReference>
<dbReference type="OMA" id="CERSHWE"/>
<geneLocation type="mitochondrion" evidence="5"/>
<evidence type="ECO:0000313" key="6">
    <source>
        <dbReference type="Proteomes" id="UP000039324"/>
    </source>
</evidence>
<evidence type="ECO:0000256" key="2">
    <source>
        <dbReference type="ARBA" id="ARBA00007002"/>
    </source>
</evidence>
<dbReference type="SUPFAM" id="SSF140102">
    <property type="entry name" value="ISY1 domain-like"/>
    <property type="match status" value="1"/>
</dbReference>
<dbReference type="FunFam" id="1.10.287.660:FF:000001">
    <property type="entry name" value="pre-mRNA-splicing factor ISY1 homolog"/>
    <property type="match status" value="1"/>
</dbReference>
<dbReference type="InterPro" id="IPR029012">
    <property type="entry name" value="Helix_hairpin_bin_sf"/>
</dbReference>
<dbReference type="Pfam" id="PF06246">
    <property type="entry name" value="Isy1"/>
    <property type="match status" value="1"/>
</dbReference>
<accession>A0A0G4ITV1</accession>
<dbReference type="Proteomes" id="UP000039324">
    <property type="component" value="Unassembled WGS sequence"/>
</dbReference>
<proteinExistence type="inferred from homology"/>
<evidence type="ECO:0000256" key="1">
    <source>
        <dbReference type="ARBA" id="ARBA00004123"/>
    </source>
</evidence>
<comment type="subcellular location">
    <subcellularLocation>
        <location evidence="1">Nucleus</location>
    </subcellularLocation>
</comment>
<dbReference type="InterPro" id="IPR037200">
    <property type="entry name" value="Isy1_sf"/>
</dbReference>